<protein>
    <submittedName>
        <fullName evidence="1">Uncharacterized protein</fullName>
    </submittedName>
</protein>
<sequence>MTVCMYVCTLLFRILTVPLKLTEAFGMQGIYKRVFPFIMFKMSASYNDKMKDKKKELFSSLSDFKGNNGPLRILEIGCGTGANFEFYPPGCTVICTDPNPHFQRYLQASLAANDHLTVGSFFVASGEDMGAVEDNSVDVVVCTLVLCSVNDPQQTLQEAQRILKPGGAFYFLEHVVAEPSSWTYFFQHVLQPLWYYFGDGCELSRATWKDLEAAGFSELNLSHITTPLNPLVKPHVMGYAVK</sequence>
<dbReference type="EMBL" id="CM055744">
    <property type="protein sequence ID" value="KAJ7999219.1"/>
    <property type="molecule type" value="Genomic_DNA"/>
</dbReference>
<comment type="caution">
    <text evidence="1">The sequence shown here is derived from an EMBL/GenBank/DDBJ whole genome shotgun (WGS) entry which is preliminary data.</text>
</comment>
<keyword evidence="2" id="KW-1185">Reference proteome</keyword>
<accession>A0ACC2G654</accession>
<proteinExistence type="predicted"/>
<evidence type="ECO:0000313" key="1">
    <source>
        <dbReference type="EMBL" id="KAJ7999219.1"/>
    </source>
</evidence>
<organism evidence="1 2">
    <name type="scientific">Dallia pectoralis</name>
    <name type="common">Alaska blackfish</name>
    <dbReference type="NCBI Taxonomy" id="75939"/>
    <lineage>
        <taxon>Eukaryota</taxon>
        <taxon>Metazoa</taxon>
        <taxon>Chordata</taxon>
        <taxon>Craniata</taxon>
        <taxon>Vertebrata</taxon>
        <taxon>Euteleostomi</taxon>
        <taxon>Actinopterygii</taxon>
        <taxon>Neopterygii</taxon>
        <taxon>Teleostei</taxon>
        <taxon>Protacanthopterygii</taxon>
        <taxon>Esociformes</taxon>
        <taxon>Umbridae</taxon>
        <taxon>Dallia</taxon>
    </lineage>
</organism>
<dbReference type="Proteomes" id="UP001157502">
    <property type="component" value="Chromosome 17"/>
</dbReference>
<reference evidence="1" key="1">
    <citation type="submission" date="2021-05" db="EMBL/GenBank/DDBJ databases">
        <authorList>
            <person name="Pan Q."/>
            <person name="Jouanno E."/>
            <person name="Zahm M."/>
            <person name="Klopp C."/>
            <person name="Cabau C."/>
            <person name="Louis A."/>
            <person name="Berthelot C."/>
            <person name="Parey E."/>
            <person name="Roest Crollius H."/>
            <person name="Montfort J."/>
            <person name="Robinson-Rechavi M."/>
            <person name="Bouchez O."/>
            <person name="Lampietro C."/>
            <person name="Lopez Roques C."/>
            <person name="Donnadieu C."/>
            <person name="Postlethwait J."/>
            <person name="Bobe J."/>
            <person name="Dillon D."/>
            <person name="Chandos A."/>
            <person name="von Hippel F."/>
            <person name="Guiguen Y."/>
        </authorList>
    </citation>
    <scope>NUCLEOTIDE SEQUENCE</scope>
    <source>
        <strain evidence="1">YG-Jan2019</strain>
    </source>
</reference>
<name>A0ACC2G654_DALPE</name>
<gene>
    <name evidence="1" type="ORF">DPEC_G00213180</name>
</gene>
<evidence type="ECO:0000313" key="2">
    <source>
        <dbReference type="Proteomes" id="UP001157502"/>
    </source>
</evidence>